<organism evidence="5 6">
    <name type="scientific">Marinobacter segnicrescens</name>
    <dbReference type="NCBI Taxonomy" id="430453"/>
    <lineage>
        <taxon>Bacteria</taxon>
        <taxon>Pseudomonadati</taxon>
        <taxon>Pseudomonadota</taxon>
        <taxon>Gammaproteobacteria</taxon>
        <taxon>Pseudomonadales</taxon>
        <taxon>Marinobacteraceae</taxon>
        <taxon>Marinobacter</taxon>
    </lineage>
</organism>
<reference evidence="6" key="1">
    <citation type="submission" date="2016-10" db="EMBL/GenBank/DDBJ databases">
        <authorList>
            <person name="Varghese N."/>
            <person name="Submissions S."/>
        </authorList>
    </citation>
    <scope>NUCLEOTIDE SEQUENCE [LARGE SCALE GENOMIC DNA]</scope>
    <source>
        <strain evidence="6">CGMCC 1.6489</strain>
    </source>
</reference>
<dbReference type="STRING" id="430453.SAMN04487962_104199"/>
<protein>
    <recommendedName>
        <fullName evidence="2">DNA-binding transcriptional regulator BolA</fullName>
    </recommendedName>
</protein>
<dbReference type="InterPro" id="IPR002634">
    <property type="entry name" value="BolA"/>
</dbReference>
<sequence>MRLQQSIEQKLGERFEGGHLTVENESHMHSVPPNSETHFKVTLISDQFEGQSKVRRHQAVYQALADEMQGGVHALALHLYTPREWEASGGQVPASPNCMGGSKREQAS</sequence>
<dbReference type="OrthoDB" id="9801469at2"/>
<dbReference type="EMBL" id="FOHZ01000004">
    <property type="protein sequence ID" value="SET11201.1"/>
    <property type="molecule type" value="Genomic_DNA"/>
</dbReference>
<comment type="similarity">
    <text evidence="1 3">Belongs to the BolA/IbaG family.</text>
</comment>
<dbReference type="PIRSF" id="PIRSF003113">
    <property type="entry name" value="BolA"/>
    <property type="match status" value="1"/>
</dbReference>
<dbReference type="Pfam" id="PF01722">
    <property type="entry name" value="BolA"/>
    <property type="match status" value="1"/>
</dbReference>
<evidence type="ECO:0000256" key="1">
    <source>
        <dbReference type="ARBA" id="ARBA00005578"/>
    </source>
</evidence>
<dbReference type="InterPro" id="IPR036065">
    <property type="entry name" value="BolA-like_sf"/>
</dbReference>
<dbReference type="GO" id="GO:1990229">
    <property type="term" value="C:iron-sulfur cluster assembly complex"/>
    <property type="evidence" value="ECO:0007669"/>
    <property type="project" value="UniProtKB-ARBA"/>
</dbReference>
<dbReference type="InterPro" id="IPR050961">
    <property type="entry name" value="BolA/IbaG_stress_morph_reg"/>
</dbReference>
<proteinExistence type="inferred from homology"/>
<feature type="region of interest" description="Disordered" evidence="4">
    <location>
        <begin position="86"/>
        <end position="108"/>
    </location>
</feature>
<evidence type="ECO:0000256" key="4">
    <source>
        <dbReference type="SAM" id="MobiDB-lite"/>
    </source>
</evidence>
<dbReference type="PANTHER" id="PTHR46229">
    <property type="entry name" value="BOLA TRANSCRIPTION REGULATOR"/>
    <property type="match status" value="1"/>
</dbReference>
<evidence type="ECO:0000256" key="2">
    <source>
        <dbReference type="ARBA" id="ARBA00074073"/>
    </source>
</evidence>
<dbReference type="SUPFAM" id="SSF82657">
    <property type="entry name" value="BolA-like"/>
    <property type="match status" value="1"/>
</dbReference>
<gene>
    <name evidence="5" type="ORF">SAMN04487962_104199</name>
</gene>
<dbReference type="Proteomes" id="UP000198762">
    <property type="component" value="Unassembled WGS sequence"/>
</dbReference>
<evidence type="ECO:0000313" key="6">
    <source>
        <dbReference type="Proteomes" id="UP000198762"/>
    </source>
</evidence>
<evidence type="ECO:0000256" key="3">
    <source>
        <dbReference type="RuleBase" id="RU003860"/>
    </source>
</evidence>
<dbReference type="PANTHER" id="PTHR46229:SF2">
    <property type="entry name" value="BOLA-LIKE PROTEIN 1"/>
    <property type="match status" value="1"/>
</dbReference>
<dbReference type="Gene3D" id="3.30.300.90">
    <property type="entry name" value="BolA-like"/>
    <property type="match status" value="1"/>
</dbReference>
<dbReference type="FunFam" id="3.30.300.90:FF:000001">
    <property type="entry name" value="Transcriptional regulator BolA"/>
    <property type="match status" value="1"/>
</dbReference>
<keyword evidence="6" id="KW-1185">Reference proteome</keyword>
<dbReference type="RefSeq" id="WP_091849696.1">
    <property type="nucleotide sequence ID" value="NZ_FOHZ01000004.1"/>
</dbReference>
<dbReference type="AlphaFoldDB" id="A0A1I0BWI4"/>
<evidence type="ECO:0000313" key="5">
    <source>
        <dbReference type="EMBL" id="SET11201.1"/>
    </source>
</evidence>
<name>A0A1I0BWI4_9GAMM</name>
<accession>A0A1I0BWI4</accession>